<proteinExistence type="predicted"/>
<keyword evidence="2" id="KW-1185">Reference proteome</keyword>
<evidence type="ECO:0000313" key="1">
    <source>
        <dbReference type="EMBL" id="KAJ7536824.1"/>
    </source>
</evidence>
<gene>
    <name evidence="1" type="ORF">O6H91_12G083500</name>
</gene>
<dbReference type="EMBL" id="CM055103">
    <property type="protein sequence ID" value="KAJ7536824.1"/>
    <property type="molecule type" value="Genomic_DNA"/>
</dbReference>
<organism evidence="1 2">
    <name type="scientific">Diphasiastrum complanatum</name>
    <name type="common">Issler's clubmoss</name>
    <name type="synonym">Lycopodium complanatum</name>
    <dbReference type="NCBI Taxonomy" id="34168"/>
    <lineage>
        <taxon>Eukaryota</taxon>
        <taxon>Viridiplantae</taxon>
        <taxon>Streptophyta</taxon>
        <taxon>Embryophyta</taxon>
        <taxon>Tracheophyta</taxon>
        <taxon>Lycopodiopsida</taxon>
        <taxon>Lycopodiales</taxon>
        <taxon>Lycopodiaceae</taxon>
        <taxon>Lycopodioideae</taxon>
        <taxon>Diphasiastrum</taxon>
    </lineage>
</organism>
<evidence type="ECO:0000313" key="2">
    <source>
        <dbReference type="Proteomes" id="UP001162992"/>
    </source>
</evidence>
<dbReference type="Proteomes" id="UP001162992">
    <property type="component" value="Chromosome 12"/>
</dbReference>
<comment type="caution">
    <text evidence="1">The sequence shown here is derived from an EMBL/GenBank/DDBJ whole genome shotgun (WGS) entry which is preliminary data.</text>
</comment>
<reference evidence="2" key="1">
    <citation type="journal article" date="2024" name="Proc. Natl. Acad. Sci. U.S.A.">
        <title>Extraordinary preservation of gene collinearity over three hundred million years revealed in homosporous lycophytes.</title>
        <authorList>
            <person name="Li C."/>
            <person name="Wickell D."/>
            <person name="Kuo L.Y."/>
            <person name="Chen X."/>
            <person name="Nie B."/>
            <person name="Liao X."/>
            <person name="Peng D."/>
            <person name="Ji J."/>
            <person name="Jenkins J."/>
            <person name="Williams M."/>
            <person name="Shu S."/>
            <person name="Plott C."/>
            <person name="Barry K."/>
            <person name="Rajasekar S."/>
            <person name="Grimwood J."/>
            <person name="Han X."/>
            <person name="Sun S."/>
            <person name="Hou Z."/>
            <person name="He W."/>
            <person name="Dai G."/>
            <person name="Sun C."/>
            <person name="Schmutz J."/>
            <person name="Leebens-Mack J.H."/>
            <person name="Li F.W."/>
            <person name="Wang L."/>
        </authorList>
    </citation>
    <scope>NUCLEOTIDE SEQUENCE [LARGE SCALE GENOMIC DNA]</scope>
    <source>
        <strain evidence="2">cv. PW_Plant_1</strain>
    </source>
</reference>
<name>A0ACC2C4C3_DIPCM</name>
<sequence length="513" mass="55176">MATARSILQVIENYQKARTTFARTVAELASKPQNVEILHNAGVMVLLRPLLLDCVPQIQHLAALGLGRLASYSEELAEMVVSEKILVQILYPLREQNRHNKRAAANLLCAVAKHTEPLAQAVVDSGALDALVQCVEDFDPSVKEAGACALGNIARHSAKLAQAVVDARAVDVLTLCVQEPELPLRRASAFTLGEIAKHSPELAQVVVDADTVHLIANLVLHSDSKLKRQVCQCLSQIAKHSVDLAEVLVAADLFPKIFPCLKDHDPQVRRNASIVIREVVKHTPQLAQLIVAAGGLVPLIQNVADNFGSERLSAIMALGFIAAFDEALATTVITSNGIPPLLDALISEKEDHIKSATAWSLGQIGKHSPNHALAVAEAGVLPHLVSTFLSKASSEDLQNKCKKALKAVSDRLTHLPALDSLLQGPSLPEGIMKYVLAQLAKILSSDTDARTRFVTSGGFEKLQQLPVESGSELKELVDNINSAFPIELVHYYSPGYSELLLQKLGSIKSTTAA</sequence>
<protein>
    <submittedName>
        <fullName evidence="1">Uncharacterized protein</fullName>
    </submittedName>
</protein>
<accession>A0ACC2C4C3</accession>